<reference evidence="1 2" key="1">
    <citation type="submission" date="2020-04" db="EMBL/GenBank/DDBJ databases">
        <title>Vibrio sp. SM6, a novel species isolated from seawater.</title>
        <authorList>
            <person name="Wang X."/>
        </authorList>
    </citation>
    <scope>NUCLEOTIDE SEQUENCE [LARGE SCALE GENOMIC DNA]</scope>
    <source>
        <strain evidence="1 2">SM6</strain>
    </source>
</reference>
<organism evidence="1 2">
    <name type="scientific">Vibrio agarilyticus</name>
    <dbReference type="NCBI Taxonomy" id="2726741"/>
    <lineage>
        <taxon>Bacteria</taxon>
        <taxon>Pseudomonadati</taxon>
        <taxon>Pseudomonadota</taxon>
        <taxon>Gammaproteobacteria</taxon>
        <taxon>Vibrionales</taxon>
        <taxon>Vibrionaceae</taxon>
        <taxon>Vibrio</taxon>
    </lineage>
</organism>
<name>A0A7X8TS78_9VIBR</name>
<evidence type="ECO:0000313" key="1">
    <source>
        <dbReference type="EMBL" id="NLS13848.1"/>
    </source>
</evidence>
<protein>
    <submittedName>
        <fullName evidence="1">Uncharacterized protein</fullName>
    </submittedName>
</protein>
<proteinExistence type="predicted"/>
<accession>A0A7X8TS78</accession>
<comment type="caution">
    <text evidence="1">The sequence shown here is derived from an EMBL/GenBank/DDBJ whole genome shotgun (WGS) entry which is preliminary data.</text>
</comment>
<gene>
    <name evidence="1" type="ORF">HGP28_13200</name>
</gene>
<dbReference type="AlphaFoldDB" id="A0A7X8TS78"/>
<dbReference type="Proteomes" id="UP000535589">
    <property type="component" value="Unassembled WGS sequence"/>
</dbReference>
<evidence type="ECO:0000313" key="2">
    <source>
        <dbReference type="Proteomes" id="UP000535589"/>
    </source>
</evidence>
<dbReference type="EMBL" id="JABAIK010000013">
    <property type="protein sequence ID" value="NLS13848.1"/>
    <property type="molecule type" value="Genomic_DNA"/>
</dbReference>
<dbReference type="RefSeq" id="WP_168836947.1">
    <property type="nucleotide sequence ID" value="NZ_JABAIK010000013.1"/>
</dbReference>
<keyword evidence="2" id="KW-1185">Reference proteome</keyword>
<sequence length="174" mass="19824">MLEYVAELEVKLGVPENFIWSLTNEDDWSFVIKLNALFEAIATQAIVVKLGCAELEDSLSYIDFGNSKFGKVTLLKKLGCITSSEAKFLQMLFELRNKLAHNISFVTFTFQSHLNSMDSNQFKSFVTAVKCDKEKIYWNCKEQPREQYVISHTKILILLTATDLLVSLHQSAQS</sequence>